<dbReference type="EMBL" id="NKCI01000022">
    <property type="protein sequence ID" value="RSL66969.1"/>
    <property type="molecule type" value="Genomic_DNA"/>
</dbReference>
<keyword evidence="5" id="KW-1185">Reference proteome</keyword>
<feature type="chain" id="PRO_5019272057" evidence="3">
    <location>
        <begin position="19"/>
        <end position="430"/>
    </location>
</feature>
<evidence type="ECO:0000256" key="1">
    <source>
        <dbReference type="SAM" id="MobiDB-lite"/>
    </source>
</evidence>
<keyword evidence="2" id="KW-1133">Transmembrane helix</keyword>
<evidence type="ECO:0000313" key="4">
    <source>
        <dbReference type="EMBL" id="RSL66969.1"/>
    </source>
</evidence>
<evidence type="ECO:0000313" key="5">
    <source>
        <dbReference type="Proteomes" id="UP000288168"/>
    </source>
</evidence>
<proteinExistence type="predicted"/>
<dbReference type="OrthoDB" id="4499262at2759"/>
<dbReference type="STRING" id="1325734.A0A428QNW5"/>
<feature type="signal peptide" evidence="3">
    <location>
        <begin position="1"/>
        <end position="18"/>
    </location>
</feature>
<gene>
    <name evidence="4" type="ORF">CEP54_003527</name>
</gene>
<dbReference type="AlphaFoldDB" id="A0A428QNW5"/>
<feature type="transmembrane region" description="Helical" evidence="2">
    <location>
        <begin position="238"/>
        <end position="258"/>
    </location>
</feature>
<sequence>MRLFVPTGFVLLPHLVVAQIARRYEALPIAQGDLIPRFFLDQAFPLAKRDKDCGEGYHNCLDIGFGDDCCKNDQYCYVNKDGDPKCCQIGSNCASENLCSKDATRKYFCTRTVTQSGTAATQEGCCDRKCPQTSLYLCPSDLGGNCCGFGSECRPDGKCASTKSASQTGLLTPVPEGCTTSQFKCADGAGCCDDGQVCTQVSGEGYCAEAKPTGSDVRVIDEDEDGGGGLSDGAKAGIGVGAVVGASIIIGGLTWMCLAKRRRRRETTTGESRTAGEGEGEGTSTVRDGMTDISGSQARHGLTRDYFGPDAVAGPYTDSAISPTTAASPGMGRAVPIQAHGPGDIAAPVEIDSTARESSGFLSPMTSPSLGHTPGSETIDGRFELYGNDEPISPPRPLSIVPTPRQTPRHTPEPEDTPRKSHDADSQEKK</sequence>
<comment type="caution">
    <text evidence="4">The sequence shown here is derived from an EMBL/GenBank/DDBJ whole genome shotgun (WGS) entry which is preliminary data.</text>
</comment>
<reference evidence="4 5" key="1">
    <citation type="submission" date="2017-06" db="EMBL/GenBank/DDBJ databases">
        <title>Comparative genomic analysis of Ambrosia Fusariam Clade fungi.</title>
        <authorList>
            <person name="Stajich J.E."/>
            <person name="Carrillo J."/>
            <person name="Kijimoto T."/>
            <person name="Eskalen A."/>
            <person name="O'Donnell K."/>
            <person name="Kasson M."/>
        </authorList>
    </citation>
    <scope>NUCLEOTIDE SEQUENCE [LARGE SCALE GENOMIC DNA]</scope>
    <source>
        <strain evidence="4 5">NRRL62584</strain>
    </source>
</reference>
<feature type="region of interest" description="Disordered" evidence="1">
    <location>
        <begin position="262"/>
        <end position="302"/>
    </location>
</feature>
<accession>A0A428QNW5</accession>
<evidence type="ECO:0000256" key="3">
    <source>
        <dbReference type="SAM" id="SignalP"/>
    </source>
</evidence>
<keyword evidence="2" id="KW-0472">Membrane</keyword>
<feature type="compositionally biased region" description="Basic and acidic residues" evidence="1">
    <location>
        <begin position="410"/>
        <end position="430"/>
    </location>
</feature>
<protein>
    <submittedName>
        <fullName evidence="4">Uncharacterized protein</fullName>
    </submittedName>
</protein>
<feature type="region of interest" description="Disordered" evidence="1">
    <location>
        <begin position="318"/>
        <end position="430"/>
    </location>
</feature>
<dbReference type="Proteomes" id="UP000288168">
    <property type="component" value="Unassembled WGS sequence"/>
</dbReference>
<evidence type="ECO:0000256" key="2">
    <source>
        <dbReference type="SAM" id="Phobius"/>
    </source>
</evidence>
<name>A0A428QNW5_9HYPO</name>
<feature type="compositionally biased region" description="Polar residues" evidence="1">
    <location>
        <begin position="356"/>
        <end position="370"/>
    </location>
</feature>
<keyword evidence="3" id="KW-0732">Signal</keyword>
<keyword evidence="2" id="KW-0812">Transmembrane</keyword>
<organism evidence="4 5">
    <name type="scientific">Fusarium duplospermum</name>
    <dbReference type="NCBI Taxonomy" id="1325734"/>
    <lineage>
        <taxon>Eukaryota</taxon>
        <taxon>Fungi</taxon>
        <taxon>Dikarya</taxon>
        <taxon>Ascomycota</taxon>
        <taxon>Pezizomycotina</taxon>
        <taxon>Sordariomycetes</taxon>
        <taxon>Hypocreomycetidae</taxon>
        <taxon>Hypocreales</taxon>
        <taxon>Nectriaceae</taxon>
        <taxon>Fusarium</taxon>
        <taxon>Fusarium solani species complex</taxon>
    </lineage>
</organism>